<proteinExistence type="predicted"/>
<name>A0A1E1JSA2_9HELO</name>
<keyword evidence="2" id="KW-1185">Reference proteome</keyword>
<protein>
    <submittedName>
        <fullName evidence="1">Uncharacterized protein</fullName>
    </submittedName>
</protein>
<comment type="caution">
    <text evidence="1">The sequence shown here is derived from an EMBL/GenBank/DDBJ whole genome shotgun (WGS) entry which is preliminary data.</text>
</comment>
<dbReference type="EMBL" id="FJUW01000002">
    <property type="protein sequence ID" value="CZS88765.1"/>
    <property type="molecule type" value="Genomic_DNA"/>
</dbReference>
<organism evidence="1 2">
    <name type="scientific">Rhynchosporium graminicola</name>
    <dbReference type="NCBI Taxonomy" id="2792576"/>
    <lineage>
        <taxon>Eukaryota</taxon>
        <taxon>Fungi</taxon>
        <taxon>Dikarya</taxon>
        <taxon>Ascomycota</taxon>
        <taxon>Pezizomycotina</taxon>
        <taxon>Leotiomycetes</taxon>
        <taxon>Helotiales</taxon>
        <taxon>Ploettnerulaceae</taxon>
        <taxon>Rhynchosporium</taxon>
    </lineage>
</organism>
<dbReference type="AlphaFoldDB" id="A0A1E1JSA2"/>
<dbReference type="InParanoid" id="A0A1E1JSA2"/>
<accession>A0A1E1JSA2</accession>
<evidence type="ECO:0000313" key="2">
    <source>
        <dbReference type="Proteomes" id="UP000178129"/>
    </source>
</evidence>
<sequence length="116" mass="13448">MSPNLSIFEGQRPREREYLCMIAGKRSSRICLHSEVMAIMKKSELMTSTEKDEELTMFNVYERSLLRCPRCSITNPSGYYKTNSPIEGALCFNLLKVTVRLDYQPYITPRDRSPTL</sequence>
<reference evidence="2" key="1">
    <citation type="submission" date="2016-03" db="EMBL/GenBank/DDBJ databases">
        <authorList>
            <person name="Ploux O."/>
        </authorList>
    </citation>
    <scope>NUCLEOTIDE SEQUENCE [LARGE SCALE GENOMIC DNA]</scope>
    <source>
        <strain evidence="2">UK7</strain>
    </source>
</reference>
<dbReference type="Proteomes" id="UP000178129">
    <property type="component" value="Unassembled WGS sequence"/>
</dbReference>
<evidence type="ECO:0000313" key="1">
    <source>
        <dbReference type="EMBL" id="CZS88765.1"/>
    </source>
</evidence>
<gene>
    <name evidence="1" type="ORF">RCO7_14128</name>
</gene>